<keyword evidence="1" id="KW-0805">Transcription regulation</keyword>
<keyword evidence="2" id="KW-0238">DNA-binding</keyword>
<dbReference type="EMBL" id="BMKF01000003">
    <property type="protein sequence ID" value="GGB80754.1"/>
    <property type="molecule type" value="Genomic_DNA"/>
</dbReference>
<evidence type="ECO:0000256" key="1">
    <source>
        <dbReference type="ARBA" id="ARBA00023015"/>
    </source>
</evidence>
<evidence type="ECO:0000256" key="3">
    <source>
        <dbReference type="ARBA" id="ARBA00023163"/>
    </source>
</evidence>
<dbReference type="SMART" id="SM00342">
    <property type="entry name" value="HTH_ARAC"/>
    <property type="match status" value="1"/>
</dbReference>
<evidence type="ECO:0000259" key="4">
    <source>
        <dbReference type="PROSITE" id="PS01124"/>
    </source>
</evidence>
<evidence type="ECO:0000313" key="5">
    <source>
        <dbReference type="EMBL" id="GGB80754.1"/>
    </source>
</evidence>
<proteinExistence type="predicted"/>
<organism evidence="5 6">
    <name type="scientific">Henriciella pelagia</name>
    <dbReference type="NCBI Taxonomy" id="1977912"/>
    <lineage>
        <taxon>Bacteria</taxon>
        <taxon>Pseudomonadati</taxon>
        <taxon>Pseudomonadota</taxon>
        <taxon>Alphaproteobacteria</taxon>
        <taxon>Hyphomonadales</taxon>
        <taxon>Hyphomonadaceae</taxon>
        <taxon>Henriciella</taxon>
    </lineage>
</organism>
<keyword evidence="6" id="KW-1185">Reference proteome</keyword>
<dbReference type="InterPro" id="IPR009057">
    <property type="entry name" value="Homeodomain-like_sf"/>
</dbReference>
<reference evidence="6" key="1">
    <citation type="journal article" date="2019" name="Int. J. Syst. Evol. Microbiol.">
        <title>The Global Catalogue of Microorganisms (GCM) 10K type strain sequencing project: providing services to taxonomists for standard genome sequencing and annotation.</title>
        <authorList>
            <consortium name="The Broad Institute Genomics Platform"/>
            <consortium name="The Broad Institute Genome Sequencing Center for Infectious Disease"/>
            <person name="Wu L."/>
            <person name="Ma J."/>
        </authorList>
    </citation>
    <scope>NUCLEOTIDE SEQUENCE [LARGE SCALE GENOMIC DNA]</scope>
    <source>
        <strain evidence="6">CGMCC 1.15928</strain>
    </source>
</reference>
<comment type="caution">
    <text evidence="5">The sequence shown here is derived from an EMBL/GenBank/DDBJ whole genome shotgun (WGS) entry which is preliminary data.</text>
</comment>
<dbReference type="RefSeq" id="WP_084394843.1">
    <property type="nucleotide sequence ID" value="NZ_BMKF01000003.1"/>
</dbReference>
<dbReference type="PANTHER" id="PTHR47894">
    <property type="entry name" value="HTH-TYPE TRANSCRIPTIONAL REGULATOR GADX"/>
    <property type="match status" value="1"/>
</dbReference>
<dbReference type="InterPro" id="IPR018060">
    <property type="entry name" value="HTH_AraC"/>
</dbReference>
<dbReference type="SUPFAM" id="SSF46689">
    <property type="entry name" value="Homeodomain-like"/>
    <property type="match status" value="1"/>
</dbReference>
<dbReference type="PANTHER" id="PTHR47894:SF1">
    <property type="entry name" value="HTH-TYPE TRANSCRIPTIONAL REGULATOR VQSM"/>
    <property type="match status" value="1"/>
</dbReference>
<accession>A0ABQ1K1D4</accession>
<dbReference type="PROSITE" id="PS01124">
    <property type="entry name" value="HTH_ARAC_FAMILY_2"/>
    <property type="match status" value="1"/>
</dbReference>
<evidence type="ECO:0000256" key="2">
    <source>
        <dbReference type="ARBA" id="ARBA00023125"/>
    </source>
</evidence>
<evidence type="ECO:0000313" key="6">
    <source>
        <dbReference type="Proteomes" id="UP000628854"/>
    </source>
</evidence>
<name>A0ABQ1K1D4_9PROT</name>
<dbReference type="Pfam" id="PF12833">
    <property type="entry name" value="HTH_18"/>
    <property type="match status" value="1"/>
</dbReference>
<protein>
    <recommendedName>
        <fullName evidence="4">HTH araC/xylS-type domain-containing protein</fullName>
    </recommendedName>
</protein>
<dbReference type="Proteomes" id="UP000628854">
    <property type="component" value="Unassembled WGS sequence"/>
</dbReference>
<sequence>MAQATILLEQIRPILELAETSGIDIASLVQKPVRPGAPMRDDTLPADISIADYFRLQRDIARASDDLTARFSSRKLTYKTGHFVVSQLQQAKSLLAAMESLVEHFNMMHGDAYNSLRFSGNRVSLVVDDSSFPYRFRGNQDLVELIGDCLLIKTHCLLDSLSNGRADEALQRVRLLRRRGTVIESQNRFWSVSVDYGTPTYELVYDFDLACQPLRIRDAVDLSTDGLFARVISYLEDHAAQEDHKSVTARTLDLIDGGLTLQNDVARKLGMSVATHRRRLSEEGSHFRNLLLETKLRRAEAMLKRGCSVAHTTEELSYSDIRAFNRAFKRWKGLTPAAFAQAFQS</sequence>
<keyword evidence="3" id="KW-0804">Transcription</keyword>
<feature type="domain" description="HTH araC/xylS-type" evidence="4">
    <location>
        <begin position="229"/>
        <end position="342"/>
    </location>
</feature>
<gene>
    <name evidence="5" type="ORF">GCM10011503_31910</name>
</gene>
<dbReference type="Gene3D" id="1.10.10.60">
    <property type="entry name" value="Homeodomain-like"/>
    <property type="match status" value="1"/>
</dbReference>